<protein>
    <submittedName>
        <fullName evidence="4">Uncharacterized protein</fullName>
    </submittedName>
</protein>
<feature type="repeat" description="WD" evidence="3">
    <location>
        <begin position="439"/>
        <end position="472"/>
    </location>
</feature>
<dbReference type="Gene3D" id="2.130.10.10">
    <property type="entry name" value="YVTN repeat-like/Quinoprotein amine dehydrogenase"/>
    <property type="match status" value="2"/>
</dbReference>
<evidence type="ECO:0000313" key="4">
    <source>
        <dbReference type="EMBL" id="EYU42820.1"/>
    </source>
</evidence>
<evidence type="ECO:0000313" key="5">
    <source>
        <dbReference type="Proteomes" id="UP000030748"/>
    </source>
</evidence>
<dbReference type="SUPFAM" id="SSF50978">
    <property type="entry name" value="WD40 repeat-like"/>
    <property type="match status" value="1"/>
</dbReference>
<evidence type="ECO:0000256" key="1">
    <source>
        <dbReference type="ARBA" id="ARBA00022574"/>
    </source>
</evidence>
<proteinExistence type="predicted"/>
<dbReference type="AlphaFoldDB" id="A0A022RV44"/>
<feature type="repeat" description="WD" evidence="3">
    <location>
        <begin position="223"/>
        <end position="256"/>
    </location>
</feature>
<dbReference type="InterPro" id="IPR001680">
    <property type="entry name" value="WD40_rpt"/>
</dbReference>
<dbReference type="Proteomes" id="UP000030748">
    <property type="component" value="Unassembled WGS sequence"/>
</dbReference>
<keyword evidence="2" id="KW-0677">Repeat</keyword>
<dbReference type="SMART" id="SM00320">
    <property type="entry name" value="WD40"/>
    <property type="match status" value="7"/>
</dbReference>
<dbReference type="InterPro" id="IPR036322">
    <property type="entry name" value="WD40_repeat_dom_sf"/>
</dbReference>
<feature type="repeat" description="WD" evidence="3">
    <location>
        <begin position="178"/>
        <end position="211"/>
    </location>
</feature>
<evidence type="ECO:0000256" key="3">
    <source>
        <dbReference type="PROSITE-ProRule" id="PRU00221"/>
    </source>
</evidence>
<dbReference type="PROSITE" id="PS50294">
    <property type="entry name" value="WD_REPEATS_REGION"/>
    <property type="match status" value="1"/>
</dbReference>
<dbReference type="PhylomeDB" id="A0A022RV44"/>
<dbReference type="EMBL" id="KI630276">
    <property type="protein sequence ID" value="EYU42820.1"/>
    <property type="molecule type" value="Genomic_DNA"/>
</dbReference>
<dbReference type="InterPro" id="IPR015943">
    <property type="entry name" value="WD40/YVTN_repeat-like_dom_sf"/>
</dbReference>
<reference evidence="4 5" key="1">
    <citation type="journal article" date="2013" name="Proc. Natl. Acad. Sci. U.S.A.">
        <title>Fine-scale variation in meiotic recombination in Mimulus inferred from population shotgun sequencing.</title>
        <authorList>
            <person name="Hellsten U."/>
            <person name="Wright K.M."/>
            <person name="Jenkins J."/>
            <person name="Shu S."/>
            <person name="Yuan Y."/>
            <person name="Wessler S.R."/>
            <person name="Schmutz J."/>
            <person name="Willis J.H."/>
            <person name="Rokhsar D.S."/>
        </authorList>
    </citation>
    <scope>NUCLEOTIDE SEQUENCE [LARGE SCALE GENOMIC DNA]</scope>
    <source>
        <strain evidence="5">cv. DUN x IM62</strain>
    </source>
</reference>
<organism evidence="4 5">
    <name type="scientific">Erythranthe guttata</name>
    <name type="common">Yellow monkey flower</name>
    <name type="synonym">Mimulus guttatus</name>
    <dbReference type="NCBI Taxonomy" id="4155"/>
    <lineage>
        <taxon>Eukaryota</taxon>
        <taxon>Viridiplantae</taxon>
        <taxon>Streptophyta</taxon>
        <taxon>Embryophyta</taxon>
        <taxon>Tracheophyta</taxon>
        <taxon>Spermatophyta</taxon>
        <taxon>Magnoliopsida</taxon>
        <taxon>eudicotyledons</taxon>
        <taxon>Gunneridae</taxon>
        <taxon>Pentapetalae</taxon>
        <taxon>asterids</taxon>
        <taxon>lamiids</taxon>
        <taxon>Lamiales</taxon>
        <taxon>Phrymaceae</taxon>
        <taxon>Erythranthe</taxon>
    </lineage>
</organism>
<feature type="repeat" description="WD" evidence="3">
    <location>
        <begin position="412"/>
        <end position="438"/>
    </location>
</feature>
<dbReference type="PROSITE" id="PS00678">
    <property type="entry name" value="WD_REPEATS_1"/>
    <property type="match status" value="2"/>
</dbReference>
<sequence length="472" mass="52871">MDLPSTSSQGGGNEVVRSNTVLKKTKLVRGIKSLLYSLVYDRKGKSLEKGPGIDLFIEQIIDGKCDESLSTLLDICKHVDKKSLLILEHKFYEKVKEACTALGLEIAEIVRKLSILTVSPSQNFCSQQSIFGPRRKVLDKMRDLLIEVCRMYMARDITLVTNHQRGGEEAPYRIIQKLRGDMGEVWFLKFSHNGKYLAASTSNRAVYVWEVLECGGFSVPSKLEGHLEPVSYLTWRANDLELLTCGVEETVKRWNIPPTGDFSCVRTYGKENLGTVSCAWAPDGVSIFTGLNDGSISMWNLQGEEVRFWQDSKTTRIADLAVTREGTELISISEYDTILLFDWETGNESFIHEDENIVSFSRSEDGDFLLVSMSNRELHVWDIGLDGPVMLLTYDGITRQRFVVRSCFCGIDQTLIASGSEDSKVYIWNRETGVLMCTLEGHSDVVNCVASNPVRTNMLASGSDDCTIAIWG</sequence>
<keyword evidence="5" id="KW-1185">Reference proteome</keyword>
<dbReference type="eggNOG" id="KOG0293">
    <property type="taxonomic scope" value="Eukaryota"/>
</dbReference>
<accession>A0A022RV44</accession>
<dbReference type="PANTHER" id="PTHR22838:SF0">
    <property type="entry name" value="WD REPEAT-CONTAINING PROTEIN 26"/>
    <property type="match status" value="1"/>
</dbReference>
<gene>
    <name evidence="4" type="ORF">MIMGU_mgv1a018113mg</name>
</gene>
<dbReference type="STRING" id="4155.A0A022RV44"/>
<dbReference type="PANTHER" id="PTHR22838">
    <property type="entry name" value="WD REPEAT PROTEIN 26-RELATED"/>
    <property type="match status" value="1"/>
</dbReference>
<evidence type="ECO:0000256" key="2">
    <source>
        <dbReference type="ARBA" id="ARBA00022737"/>
    </source>
</evidence>
<dbReference type="Pfam" id="PF23627">
    <property type="entry name" value="LisH_WDR26"/>
    <property type="match status" value="1"/>
</dbReference>
<feature type="repeat" description="WD" evidence="3">
    <location>
        <begin position="279"/>
        <end position="302"/>
    </location>
</feature>
<dbReference type="InterPro" id="IPR051350">
    <property type="entry name" value="WD_repeat-ST_regulator"/>
</dbReference>
<dbReference type="CDD" id="cd00200">
    <property type="entry name" value="WD40"/>
    <property type="match status" value="1"/>
</dbReference>
<keyword evidence="1 3" id="KW-0853">WD repeat</keyword>
<dbReference type="PROSITE" id="PS50082">
    <property type="entry name" value="WD_REPEATS_2"/>
    <property type="match status" value="5"/>
</dbReference>
<name>A0A022RV44_ERYGU</name>
<dbReference type="Pfam" id="PF00400">
    <property type="entry name" value="WD40"/>
    <property type="match status" value="4"/>
</dbReference>
<dbReference type="InterPro" id="IPR019775">
    <property type="entry name" value="WD40_repeat_CS"/>
</dbReference>